<sequence>MADKLFVPGDVVAASGLQSRCDLNQKTGRVLSWDVPSSRYTVCFDHSSENLKVRPANLLRRPSAVRPDRPAAWTSASLEACFCFLWCAEHAGQQQQQGIFGQVRGPLITICEFLRVPCRGLAALGHGGSRGGHPLAALVRLWHVLGVGSEICARAATTTSATTTSTITGCSIALALSDLFRDLDTFNERQVVSLDPMLEHLRRAGTMQNVGVGESADFDLLGIELCEQLNVPPEKRFFESYVNVRRSQTCCGVVHHDKMALVLGVVNKPLETQLSEKSALHPFEILGNYTCNACGAEKPSIFQQWLFPDMSHLSIQFSRFQISTPERVNKSPVGIFPEILSLPAELFENGVAACFSLVALVLYNQDAKRAAVGYSMVIRAAGAWWWHRWTAVGHPVTGELVDSLWGGQSCRVVPTELTWASLQSLRGIVYRLCYERL</sequence>
<comment type="caution">
    <text evidence="1">The sequence shown here is derived from an EMBL/GenBank/DDBJ whole genome shotgun (WGS) entry which is preliminary data.</text>
</comment>
<evidence type="ECO:0000313" key="1">
    <source>
        <dbReference type="EMBL" id="CAE8686485.1"/>
    </source>
</evidence>
<organism evidence="1 2">
    <name type="scientific">Polarella glacialis</name>
    <name type="common">Dinoflagellate</name>
    <dbReference type="NCBI Taxonomy" id="89957"/>
    <lineage>
        <taxon>Eukaryota</taxon>
        <taxon>Sar</taxon>
        <taxon>Alveolata</taxon>
        <taxon>Dinophyceae</taxon>
        <taxon>Suessiales</taxon>
        <taxon>Suessiaceae</taxon>
        <taxon>Polarella</taxon>
    </lineage>
</organism>
<name>A0A813JQZ0_POLGL</name>
<reference evidence="1" key="1">
    <citation type="submission" date="2021-02" db="EMBL/GenBank/DDBJ databases">
        <authorList>
            <person name="Dougan E. K."/>
            <person name="Rhodes N."/>
            <person name="Thang M."/>
            <person name="Chan C."/>
        </authorList>
    </citation>
    <scope>NUCLEOTIDE SEQUENCE</scope>
</reference>
<gene>
    <name evidence="1" type="ORF">PGLA2088_LOCUS25003</name>
</gene>
<proteinExistence type="predicted"/>
<dbReference type="Proteomes" id="UP000626109">
    <property type="component" value="Unassembled WGS sequence"/>
</dbReference>
<evidence type="ECO:0008006" key="3">
    <source>
        <dbReference type="Google" id="ProtNLM"/>
    </source>
</evidence>
<dbReference type="EMBL" id="CAJNNW010026595">
    <property type="protein sequence ID" value="CAE8686485.1"/>
    <property type="molecule type" value="Genomic_DNA"/>
</dbReference>
<protein>
    <recommendedName>
        <fullName evidence="3">Ubiquitinyl hydrolase 1</fullName>
    </recommendedName>
</protein>
<evidence type="ECO:0000313" key="2">
    <source>
        <dbReference type="Proteomes" id="UP000626109"/>
    </source>
</evidence>
<dbReference type="AlphaFoldDB" id="A0A813JQZ0"/>
<accession>A0A813JQZ0</accession>